<protein>
    <submittedName>
        <fullName evidence="9">BQ5605_C005g03332 protein</fullName>
    </submittedName>
</protein>
<evidence type="ECO:0000256" key="6">
    <source>
        <dbReference type="SAM" id="MobiDB-lite"/>
    </source>
</evidence>
<dbReference type="Pfam" id="PF19055">
    <property type="entry name" value="ABC2_membrane_7"/>
    <property type="match status" value="2"/>
</dbReference>
<dbReference type="PANTHER" id="PTHR48041">
    <property type="entry name" value="ABC TRANSPORTER G FAMILY MEMBER 28"/>
    <property type="match status" value="1"/>
</dbReference>
<evidence type="ECO:0000313" key="9">
    <source>
        <dbReference type="EMBL" id="SGY73967.1"/>
    </source>
</evidence>
<accession>A0A2X0MAH7</accession>
<feature type="domain" description="ABC transporter" evidence="8">
    <location>
        <begin position="77"/>
        <end position="348"/>
    </location>
</feature>
<reference evidence="9 10" key="1">
    <citation type="submission" date="2016-11" db="EMBL/GenBank/DDBJ databases">
        <authorList>
            <person name="Jaros S."/>
            <person name="Januszkiewicz K."/>
            <person name="Wedrychowicz H."/>
        </authorList>
    </citation>
    <scope>NUCLEOTIDE SEQUENCE [LARGE SCALE GENOMIC DNA]</scope>
</reference>
<dbReference type="InterPro" id="IPR003439">
    <property type="entry name" value="ABC_transporter-like_ATP-bd"/>
</dbReference>
<feature type="domain" description="ABC transporter" evidence="8">
    <location>
        <begin position="777"/>
        <end position="1030"/>
    </location>
</feature>
<dbReference type="Proteomes" id="UP000249464">
    <property type="component" value="Unassembled WGS sequence"/>
</dbReference>
<comment type="subcellular location">
    <subcellularLocation>
        <location evidence="1">Membrane</location>
        <topology evidence="1">Multi-pass membrane protein</topology>
    </subcellularLocation>
</comment>
<dbReference type="EMBL" id="FQNC01000047">
    <property type="protein sequence ID" value="SGY73967.1"/>
    <property type="molecule type" value="Genomic_DNA"/>
</dbReference>
<evidence type="ECO:0000259" key="8">
    <source>
        <dbReference type="PROSITE" id="PS50893"/>
    </source>
</evidence>
<evidence type="ECO:0000256" key="1">
    <source>
        <dbReference type="ARBA" id="ARBA00004141"/>
    </source>
</evidence>
<evidence type="ECO:0000256" key="5">
    <source>
        <dbReference type="ARBA" id="ARBA00023136"/>
    </source>
</evidence>
<feature type="transmembrane region" description="Helical" evidence="7">
    <location>
        <begin position="464"/>
        <end position="484"/>
    </location>
</feature>
<dbReference type="InterPro" id="IPR017871">
    <property type="entry name" value="ABC_transporter-like_CS"/>
</dbReference>
<feature type="region of interest" description="Disordered" evidence="6">
    <location>
        <begin position="415"/>
        <end position="434"/>
    </location>
</feature>
<dbReference type="PANTHER" id="PTHR48041:SF91">
    <property type="entry name" value="ABC TRANSPORTER G FAMILY MEMBER 28"/>
    <property type="match status" value="1"/>
</dbReference>
<keyword evidence="2" id="KW-0813">Transport</keyword>
<feature type="compositionally biased region" description="Polar residues" evidence="6">
    <location>
        <begin position="8"/>
        <end position="19"/>
    </location>
</feature>
<keyword evidence="10" id="KW-1185">Reference proteome</keyword>
<feature type="transmembrane region" description="Helical" evidence="7">
    <location>
        <begin position="1203"/>
        <end position="1221"/>
    </location>
</feature>
<dbReference type="GO" id="GO:0005524">
    <property type="term" value="F:ATP binding"/>
    <property type="evidence" value="ECO:0007669"/>
    <property type="project" value="InterPro"/>
</dbReference>
<dbReference type="GO" id="GO:0016887">
    <property type="term" value="F:ATP hydrolysis activity"/>
    <property type="evidence" value="ECO:0007669"/>
    <property type="project" value="InterPro"/>
</dbReference>
<feature type="transmembrane region" description="Helical" evidence="7">
    <location>
        <begin position="1233"/>
        <end position="1255"/>
    </location>
</feature>
<dbReference type="InterPro" id="IPR050352">
    <property type="entry name" value="ABCG_transporters"/>
</dbReference>
<dbReference type="SUPFAM" id="SSF52540">
    <property type="entry name" value="P-loop containing nucleoside triphosphate hydrolases"/>
    <property type="match status" value="2"/>
</dbReference>
<feature type="transmembrane region" description="Helical" evidence="7">
    <location>
        <begin position="1347"/>
        <end position="1366"/>
    </location>
</feature>
<dbReference type="GO" id="GO:0016020">
    <property type="term" value="C:membrane"/>
    <property type="evidence" value="ECO:0007669"/>
    <property type="project" value="UniProtKB-SubCell"/>
</dbReference>
<keyword evidence="4 7" id="KW-1133">Transmembrane helix</keyword>
<dbReference type="Gene3D" id="3.40.50.300">
    <property type="entry name" value="P-loop containing nucleotide triphosphate hydrolases"/>
    <property type="match status" value="2"/>
</dbReference>
<feature type="transmembrane region" description="Helical" evidence="7">
    <location>
        <begin position="690"/>
        <end position="711"/>
    </location>
</feature>
<gene>
    <name evidence="9" type="primary">BQ5605_C005g03332</name>
    <name evidence="9" type="ORF">BQ5605_C005G03332</name>
</gene>
<keyword evidence="5 7" id="KW-0472">Membrane</keyword>
<evidence type="ECO:0000256" key="7">
    <source>
        <dbReference type="SAM" id="Phobius"/>
    </source>
</evidence>
<proteinExistence type="predicted"/>
<feature type="transmembrane region" description="Helical" evidence="7">
    <location>
        <begin position="536"/>
        <end position="564"/>
    </location>
</feature>
<evidence type="ECO:0000256" key="2">
    <source>
        <dbReference type="ARBA" id="ARBA00022448"/>
    </source>
</evidence>
<feature type="transmembrane region" description="Helical" evidence="7">
    <location>
        <begin position="609"/>
        <end position="635"/>
    </location>
</feature>
<evidence type="ECO:0000256" key="4">
    <source>
        <dbReference type="ARBA" id="ARBA00022989"/>
    </source>
</evidence>
<feature type="region of interest" description="Disordered" evidence="6">
    <location>
        <begin position="1"/>
        <end position="38"/>
    </location>
</feature>
<evidence type="ECO:0000313" key="10">
    <source>
        <dbReference type="Proteomes" id="UP000249464"/>
    </source>
</evidence>
<dbReference type="Pfam" id="PF01061">
    <property type="entry name" value="ABC2_membrane"/>
    <property type="match status" value="2"/>
</dbReference>
<keyword evidence="3 7" id="KW-0812">Transmembrane</keyword>
<dbReference type="GO" id="GO:0140359">
    <property type="term" value="F:ABC-type transporter activity"/>
    <property type="evidence" value="ECO:0007669"/>
    <property type="project" value="InterPro"/>
</dbReference>
<organism evidence="9 10">
    <name type="scientific">Microbotryum silenes-dioicae</name>
    <dbReference type="NCBI Taxonomy" id="796604"/>
    <lineage>
        <taxon>Eukaryota</taxon>
        <taxon>Fungi</taxon>
        <taxon>Dikarya</taxon>
        <taxon>Basidiomycota</taxon>
        <taxon>Pucciniomycotina</taxon>
        <taxon>Microbotryomycetes</taxon>
        <taxon>Microbotryales</taxon>
        <taxon>Microbotryaceae</taxon>
        <taxon>Microbotryum</taxon>
    </lineage>
</organism>
<dbReference type="InterPro" id="IPR013525">
    <property type="entry name" value="ABC2_TM"/>
</dbReference>
<evidence type="ECO:0000256" key="3">
    <source>
        <dbReference type="ARBA" id="ARBA00022692"/>
    </source>
</evidence>
<dbReference type="PROSITE" id="PS00211">
    <property type="entry name" value="ABC_TRANSPORTER_1"/>
    <property type="match status" value="2"/>
</dbReference>
<dbReference type="STRING" id="796604.A0A2X0MAH7"/>
<feature type="transmembrane region" description="Helical" evidence="7">
    <location>
        <begin position="576"/>
        <end position="597"/>
    </location>
</feature>
<feature type="transmembrane region" description="Helical" evidence="7">
    <location>
        <begin position="504"/>
        <end position="524"/>
    </location>
</feature>
<feature type="transmembrane region" description="Helical" evidence="7">
    <location>
        <begin position="1119"/>
        <end position="1137"/>
    </location>
</feature>
<feature type="compositionally biased region" description="Basic and acidic residues" evidence="6">
    <location>
        <begin position="419"/>
        <end position="434"/>
    </location>
</feature>
<name>A0A2X0MAH7_9BASI</name>
<dbReference type="PROSITE" id="PS50893">
    <property type="entry name" value="ABC_TRANSPORTER_2"/>
    <property type="match status" value="2"/>
</dbReference>
<dbReference type="Pfam" id="PF00005">
    <property type="entry name" value="ABC_tran"/>
    <property type="match status" value="2"/>
</dbReference>
<dbReference type="InterPro" id="IPR043926">
    <property type="entry name" value="ABCG_dom"/>
</dbReference>
<sequence>MDIGSPNAGPSQTGLSLRGSSAMDIEGPNAGPSQTGLAGLPAPESYSLSVKSLSIVAPPPEWSIPLAIPITVPRSVQKRLNKSKELLAKELLRNVNVEVRAGEVLAFFGDVRRAPFECSSLYAKADIGSRFSFKNSTLLDTIACRNTTLEISSGSVTFAPEDFGSIPTGATRSKGKVNTRKLIGYVRQDDFLLPYLTVRETLTFAAALRLPRSVTRQQREAIVEQTINELGLRDAAETIVGGPFRKGISGGEKRRLSIGCVLVTLPSVLVLDEPTTGLDSFTAFALLETLSALAKRGRIIVLSVHQPRSDCFKLFDTITLLSRGSVVYSGPQASILDYFNKLGHPLPALANPLDFIIDISSVDTRDVIAEVESSERVNKLVLAWTAYELATRTKSLTDEHDSKIAKVEAGLNGDADGAITRRDSRSQGNMRQERVDARPGWIAQTGYLTVRGLRNVSRNYGQSLGFLAQAVIIGVVVGLAFYHPPETPAGIQSIKTVVFQSIPAFFYLSIIVWCFILVEDLVVFDRENEDGLVQAVPYLLGSFLSYLPTNAFVSIVYCLIIYFMCGFRRDNLAINVLSFCANGIMVQLSSFGYAAMCCAINRSFAQASLLANGFSISFVLTAGYLIVDLPVWIAWLRWLGPYFYGFHWIATLQFKGRTFACEGVTGMAKNQCIGDNVLTGLQFPTATPLLVYPLGLLGFIVGVHLFALLLLSFYHPGGVKHAASQPSREQSAVLEKDRQADAAKGKQLVDIRVRGLGLTVTSRSIASRGQKVEKIILNDVDAFFPAGKVCAIMGPSGVSIDRALSLSLQTLLVLTCFSYSCQAGKSSLLQVLSGRLKSGATSVFSTYGSVTFNDRPYDSSLASLMAFIEQEDAHHLPALTVRETLRYAARLRLPGQSLSQCDARAEEVLRILGLKLCADNLVGGPLLKGISGGEKRRLSLAVQLIDDPPVLFADEPTSGLDSFTAYNIMLTLKDLADQGRTIIVSVHQPRSDVWDIFDHVLLLAKGGLTAYSGPRTDILKALESCGAVCPTDFNPADFVLDVISVSYRDSLEEKRSAAQVERIIQAWRTSNREFAQSFSPSPQASPLGTHKQRTAPFIRALPVVLSRSFKNLRRQSDIFVARLANPPFLALLFFLFFGRLSLGPGSAQTRVGALQETTALPFVGMLACLSIFPTERGLFFHEWRSSGRHGVAAFLVAYSLQETAVSIVSSLLWSVVFVFGIKLQQTPRIFIEFWLTSYALISTGESIGIIFSSFFENGGLAVSLVSASITMSAQLNGIISVTVPKWLQIIGWATVTKSQARVQIINEFKGLVFDCTSQDIASGACVVATGEELLQTFSIAPSGTGKFLGIALALTLLFRILSYIALRVRVATL</sequence>
<dbReference type="InterPro" id="IPR027417">
    <property type="entry name" value="P-loop_NTPase"/>
</dbReference>